<dbReference type="SUPFAM" id="SSF55785">
    <property type="entry name" value="PYP-like sensor domain (PAS domain)"/>
    <property type="match status" value="2"/>
</dbReference>
<feature type="domain" description="PAS" evidence="11">
    <location>
        <begin position="171"/>
        <end position="216"/>
    </location>
</feature>
<dbReference type="PANTHER" id="PTHR42878">
    <property type="entry name" value="TWO-COMPONENT HISTIDINE KINASE"/>
    <property type="match status" value="1"/>
</dbReference>
<proteinExistence type="predicted"/>
<evidence type="ECO:0000313" key="13">
    <source>
        <dbReference type="EMBL" id="GAA3590107.1"/>
    </source>
</evidence>
<reference evidence="14" key="1">
    <citation type="journal article" date="2019" name="Int. J. Syst. Evol. Microbiol.">
        <title>The Global Catalogue of Microorganisms (GCM) 10K type strain sequencing project: providing services to taxonomists for standard genome sequencing and annotation.</title>
        <authorList>
            <consortium name="The Broad Institute Genomics Platform"/>
            <consortium name="The Broad Institute Genome Sequencing Center for Infectious Disease"/>
            <person name="Wu L."/>
            <person name="Ma J."/>
        </authorList>
    </citation>
    <scope>NUCLEOTIDE SEQUENCE [LARGE SCALE GENOMIC DNA]</scope>
    <source>
        <strain evidence="14">JCM 16902</strain>
    </source>
</reference>
<accession>A0ABP6YUN6</accession>
<dbReference type="PROSITE" id="PS50112">
    <property type="entry name" value="PAS"/>
    <property type="match status" value="1"/>
</dbReference>
<dbReference type="InterPro" id="IPR003594">
    <property type="entry name" value="HATPase_dom"/>
</dbReference>
<dbReference type="InterPro" id="IPR035965">
    <property type="entry name" value="PAS-like_dom_sf"/>
</dbReference>
<dbReference type="InterPro" id="IPR001610">
    <property type="entry name" value="PAC"/>
</dbReference>
<evidence type="ECO:0000256" key="6">
    <source>
        <dbReference type="ARBA" id="ARBA00022777"/>
    </source>
</evidence>
<comment type="catalytic activity">
    <reaction evidence="1">
        <text>ATP + protein L-histidine = ADP + protein N-phospho-L-histidine.</text>
        <dbReference type="EC" id="2.7.13.3"/>
    </reaction>
</comment>
<dbReference type="Gene3D" id="3.30.565.10">
    <property type="entry name" value="Histidine kinase-like ATPase, C-terminal domain"/>
    <property type="match status" value="1"/>
</dbReference>
<dbReference type="InterPro" id="IPR005467">
    <property type="entry name" value="His_kinase_dom"/>
</dbReference>
<name>A0ABP6YUN6_9ACTN</name>
<dbReference type="Gene3D" id="3.30.450.20">
    <property type="entry name" value="PAS domain"/>
    <property type="match status" value="2"/>
</dbReference>
<evidence type="ECO:0000259" key="11">
    <source>
        <dbReference type="PROSITE" id="PS50112"/>
    </source>
</evidence>
<dbReference type="SMART" id="SM00091">
    <property type="entry name" value="PAS"/>
    <property type="match status" value="1"/>
</dbReference>
<dbReference type="InterPro" id="IPR004358">
    <property type="entry name" value="Sig_transdc_His_kin-like_C"/>
</dbReference>
<dbReference type="Pfam" id="PF13426">
    <property type="entry name" value="PAS_9"/>
    <property type="match status" value="1"/>
</dbReference>
<dbReference type="InterPro" id="IPR000014">
    <property type="entry name" value="PAS"/>
</dbReference>
<dbReference type="Proteomes" id="UP001501074">
    <property type="component" value="Unassembled WGS sequence"/>
</dbReference>
<comment type="subcellular location">
    <subcellularLocation>
        <location evidence="2">Cell membrane</location>
    </subcellularLocation>
</comment>
<dbReference type="Pfam" id="PF02518">
    <property type="entry name" value="HATPase_c"/>
    <property type="match status" value="1"/>
</dbReference>
<organism evidence="13 14">
    <name type="scientific">Kineosporia mesophila</name>
    <dbReference type="NCBI Taxonomy" id="566012"/>
    <lineage>
        <taxon>Bacteria</taxon>
        <taxon>Bacillati</taxon>
        <taxon>Actinomycetota</taxon>
        <taxon>Actinomycetes</taxon>
        <taxon>Kineosporiales</taxon>
        <taxon>Kineosporiaceae</taxon>
        <taxon>Kineosporia</taxon>
    </lineage>
</organism>
<keyword evidence="4" id="KW-0597">Phosphoprotein</keyword>
<feature type="domain" description="PAC" evidence="12">
    <location>
        <begin position="246"/>
        <end position="298"/>
    </location>
</feature>
<dbReference type="InterPro" id="IPR050351">
    <property type="entry name" value="BphY/WalK/GraS-like"/>
</dbReference>
<dbReference type="PROSITE" id="PS50109">
    <property type="entry name" value="HIS_KIN"/>
    <property type="match status" value="1"/>
</dbReference>
<comment type="caution">
    <text evidence="13">The sequence shown here is derived from an EMBL/GenBank/DDBJ whole genome shotgun (WGS) entry which is preliminary data.</text>
</comment>
<dbReference type="SMART" id="SM00388">
    <property type="entry name" value="HisKA"/>
    <property type="match status" value="1"/>
</dbReference>
<sequence length="567" mass="61908">MSQKTAGGGIADDPVLPLGSSAATTFVPPGNGGRSLIDLLWRDSEASMMVVDSSRVVRLANPAATPLLDALGVAVGDRVERFAQQVRPVRNGPDGRLLVDETVELAPLARVLEGATLSRELVSARLLREGEPRRMMLSGQPIELDDGTPGALMIWTDITDSWQFAERSRNELDRLARLLEGASDYAIIMLDSCGRVHSWSAAAERMQGYRSDEAIGLPYASFFDAADQAHGVPAQILADTAVMGKIHVEGKRVRQNGSVFWAHASISAMRDEHGRLQGYVKVTHDVSEQRASQQASQELTELLEERVAERTVQLEQKNADLAAVNSELEAFSYSVSHDLRAPLRAMSGFARIMSEEYGDQMSPEALKYLTKITDNAEHMGSLIDALLSFSRMQRQQMQSQPIDMGMLAQECWNSLEPAREGRTIEFVLAPLPPAYGDRRLIQQVWVNLLDNAIKYTGKKDAARVEVRAEVAEEDEKPSGGPDPLAIPDTVMYLVKDNGAGFDMRYAAKLGQVFQRLHHNDEFIGTGIGLALSQRIVQRHGGQLSAVGKPGVGATMGFTLPAPGGELR</sequence>
<evidence type="ECO:0000256" key="7">
    <source>
        <dbReference type="ARBA" id="ARBA00023012"/>
    </source>
</evidence>
<dbReference type="InterPro" id="IPR000700">
    <property type="entry name" value="PAS-assoc_C"/>
</dbReference>
<dbReference type="InterPro" id="IPR036097">
    <property type="entry name" value="HisK_dim/P_sf"/>
</dbReference>
<feature type="domain" description="Histidine kinase" evidence="10">
    <location>
        <begin position="334"/>
        <end position="563"/>
    </location>
</feature>
<evidence type="ECO:0000256" key="5">
    <source>
        <dbReference type="ARBA" id="ARBA00022679"/>
    </source>
</evidence>
<evidence type="ECO:0000256" key="4">
    <source>
        <dbReference type="ARBA" id="ARBA00022553"/>
    </source>
</evidence>
<dbReference type="EC" id="2.7.13.3" evidence="3"/>
<dbReference type="CDD" id="cd00082">
    <property type="entry name" value="HisKA"/>
    <property type="match status" value="1"/>
</dbReference>
<dbReference type="EMBL" id="BAAAZO010000001">
    <property type="protein sequence ID" value="GAA3590107.1"/>
    <property type="molecule type" value="Genomic_DNA"/>
</dbReference>
<gene>
    <name evidence="13" type="ORF">GCM10022223_00710</name>
</gene>
<keyword evidence="5" id="KW-0808">Transferase</keyword>
<keyword evidence="8" id="KW-0472">Membrane</keyword>
<dbReference type="InterPro" id="IPR036890">
    <property type="entry name" value="HATPase_C_sf"/>
</dbReference>
<dbReference type="InterPro" id="IPR003661">
    <property type="entry name" value="HisK_dim/P_dom"/>
</dbReference>
<dbReference type="SUPFAM" id="SSF55874">
    <property type="entry name" value="ATPase domain of HSP90 chaperone/DNA topoisomerase II/histidine kinase"/>
    <property type="match status" value="1"/>
</dbReference>
<dbReference type="NCBIfam" id="TIGR00229">
    <property type="entry name" value="sensory_box"/>
    <property type="match status" value="1"/>
</dbReference>
<dbReference type="RefSeq" id="WP_231485351.1">
    <property type="nucleotide sequence ID" value="NZ_BAAAZO010000001.1"/>
</dbReference>
<evidence type="ECO:0000256" key="3">
    <source>
        <dbReference type="ARBA" id="ARBA00012438"/>
    </source>
</evidence>
<dbReference type="PRINTS" id="PR00344">
    <property type="entry name" value="BCTRLSENSOR"/>
</dbReference>
<protein>
    <recommendedName>
        <fullName evidence="9">Sensor-like histidine kinase SenX3</fullName>
        <ecNumber evidence="3">2.7.13.3</ecNumber>
    </recommendedName>
</protein>
<dbReference type="Gene3D" id="1.10.287.130">
    <property type="match status" value="1"/>
</dbReference>
<dbReference type="Pfam" id="PF00512">
    <property type="entry name" value="HisKA"/>
    <property type="match status" value="1"/>
</dbReference>
<dbReference type="SMART" id="SM00387">
    <property type="entry name" value="HATPase_c"/>
    <property type="match status" value="1"/>
</dbReference>
<keyword evidence="7" id="KW-0902">Two-component regulatory system</keyword>
<keyword evidence="14" id="KW-1185">Reference proteome</keyword>
<dbReference type="SMART" id="SM00086">
    <property type="entry name" value="PAC"/>
    <property type="match status" value="2"/>
</dbReference>
<evidence type="ECO:0000256" key="2">
    <source>
        <dbReference type="ARBA" id="ARBA00004236"/>
    </source>
</evidence>
<evidence type="ECO:0000259" key="12">
    <source>
        <dbReference type="PROSITE" id="PS50113"/>
    </source>
</evidence>
<evidence type="ECO:0000256" key="9">
    <source>
        <dbReference type="ARBA" id="ARBA00039401"/>
    </source>
</evidence>
<dbReference type="PANTHER" id="PTHR42878:SF15">
    <property type="entry name" value="BACTERIOPHYTOCHROME"/>
    <property type="match status" value="1"/>
</dbReference>
<evidence type="ECO:0000259" key="10">
    <source>
        <dbReference type="PROSITE" id="PS50109"/>
    </source>
</evidence>
<keyword evidence="6" id="KW-0418">Kinase</keyword>
<dbReference type="CDD" id="cd00130">
    <property type="entry name" value="PAS"/>
    <property type="match status" value="1"/>
</dbReference>
<dbReference type="SUPFAM" id="SSF47384">
    <property type="entry name" value="Homodimeric domain of signal transducing histidine kinase"/>
    <property type="match status" value="1"/>
</dbReference>
<evidence type="ECO:0000313" key="14">
    <source>
        <dbReference type="Proteomes" id="UP001501074"/>
    </source>
</evidence>
<evidence type="ECO:0000256" key="8">
    <source>
        <dbReference type="ARBA" id="ARBA00023136"/>
    </source>
</evidence>
<dbReference type="PROSITE" id="PS50113">
    <property type="entry name" value="PAC"/>
    <property type="match status" value="1"/>
</dbReference>
<evidence type="ECO:0000256" key="1">
    <source>
        <dbReference type="ARBA" id="ARBA00000085"/>
    </source>
</evidence>